<dbReference type="STRING" id="6945.B7PBQ8"/>
<evidence type="ECO:0000256" key="1">
    <source>
        <dbReference type="SAM" id="MobiDB-lite"/>
    </source>
</evidence>
<feature type="compositionally biased region" description="Basic and acidic residues" evidence="1">
    <location>
        <begin position="326"/>
        <end position="335"/>
    </location>
</feature>
<evidence type="ECO:0000313" key="5">
    <source>
        <dbReference type="Proteomes" id="UP000001555"/>
    </source>
</evidence>
<feature type="domain" description="C2H2-type" evidence="2">
    <location>
        <begin position="26"/>
        <end position="48"/>
    </location>
</feature>
<name>B7PBQ8_IXOSC</name>
<feature type="region of interest" description="Disordered" evidence="1">
    <location>
        <begin position="131"/>
        <end position="200"/>
    </location>
</feature>
<dbReference type="InParanoid" id="B7PBQ8"/>
<proteinExistence type="evidence at protein level"/>
<keyword evidence="6" id="KW-1267">Proteomics identification</keyword>
<dbReference type="GO" id="GO:0003727">
    <property type="term" value="F:single-stranded RNA binding"/>
    <property type="evidence" value="ECO:0000318"/>
    <property type="project" value="GO_Central"/>
</dbReference>
<dbReference type="OrthoDB" id="1925236at2759"/>
<evidence type="ECO:0007829" key="6">
    <source>
        <dbReference type="PeptideAtlas" id="B7PBQ8"/>
    </source>
</evidence>
<dbReference type="EnsemblMetazoa" id="ISCW002186-RA">
    <property type="protein sequence ID" value="ISCW002186-PA"/>
    <property type="gene ID" value="ISCW002186"/>
</dbReference>
<dbReference type="Pfam" id="PF12874">
    <property type="entry name" value="zf-met"/>
    <property type="match status" value="2"/>
</dbReference>
<dbReference type="AlphaFoldDB" id="B7PBQ8"/>
<dbReference type="InterPro" id="IPR036236">
    <property type="entry name" value="Znf_C2H2_sf"/>
</dbReference>
<evidence type="ECO:0000313" key="3">
    <source>
        <dbReference type="EMBL" id="EEC04030.1"/>
    </source>
</evidence>
<dbReference type="EMBL" id="ABJB010179635">
    <property type="status" value="NOT_ANNOTATED_CDS"/>
    <property type="molecule type" value="Genomic_DNA"/>
</dbReference>
<dbReference type="EMBL" id="ABJB010218918">
    <property type="status" value="NOT_ANNOTATED_CDS"/>
    <property type="molecule type" value="Genomic_DNA"/>
</dbReference>
<dbReference type="EMBL" id="ABJB010736235">
    <property type="status" value="NOT_ANNOTATED_CDS"/>
    <property type="molecule type" value="Genomic_DNA"/>
</dbReference>
<dbReference type="VEuPathDB" id="VectorBase:ISCP_025731"/>
<dbReference type="EMBL" id="ABJB010573538">
    <property type="status" value="NOT_ANNOTATED_CDS"/>
    <property type="molecule type" value="Genomic_DNA"/>
</dbReference>
<feature type="compositionally biased region" description="Acidic residues" evidence="1">
    <location>
        <begin position="276"/>
        <end position="304"/>
    </location>
</feature>
<dbReference type="EMBL" id="DS678602">
    <property type="protein sequence ID" value="EEC04030.1"/>
    <property type="molecule type" value="Genomic_DNA"/>
</dbReference>
<dbReference type="Gene3D" id="3.30.160.60">
    <property type="entry name" value="Classic Zinc Finger"/>
    <property type="match status" value="2"/>
</dbReference>
<dbReference type="PANTHER" id="PTHR45762:SF3">
    <property type="entry name" value="ZINC-FINGER PROTEIN AT 72D, ISOFORM B"/>
    <property type="match status" value="1"/>
</dbReference>
<feature type="region of interest" description="Disordered" evidence="1">
    <location>
        <begin position="228"/>
        <end position="248"/>
    </location>
</feature>
<evidence type="ECO:0000313" key="4">
    <source>
        <dbReference type="EnsemblMetazoa" id="ISCW002186-PA"/>
    </source>
</evidence>
<protein>
    <recommendedName>
        <fullName evidence="2">C2H2-type domain-containing protein</fullName>
    </recommendedName>
</protein>
<gene>
    <name evidence="3" type="ORF">IscW_ISCW002186</name>
</gene>
<dbReference type="EMBL" id="ABJB010564045">
    <property type="status" value="NOT_ANNOTATED_CDS"/>
    <property type="molecule type" value="Genomic_DNA"/>
</dbReference>
<dbReference type="HOGENOM" id="CLU_795201_0_0_1"/>
<dbReference type="GO" id="GO:0008270">
    <property type="term" value="F:zinc ion binding"/>
    <property type="evidence" value="ECO:0007669"/>
    <property type="project" value="InterPro"/>
</dbReference>
<sequence length="349" mass="38454">MSSPESGQEARQDAQAQLETMTSLFCKPCNKTLSGPAPYLDHIKSAKHQKRVASLEKLESFLDDKGEPAGAATSVPLPENNLFECKVCGVSTNSLGSLETHNRGKKHLKALKVQEDLQKLNATILRGAPVVPQEHATSSVPSPQQRKVAPSASATALQTETPQEASPLATGQPEKELSTGQPEKELSTGQPEKEQSPTRGVDLSCDCCGIVLFKNIEYKLEHLETDAHNQKRLSQPIEDQEPAPKKPRLEAVVETGRVAKITPVVAAERDGSSDNDSYDENTYDWTEEQEEEEAPDIVDIDEDLYSPGSWKQSLEEEPSLHARGSVVEERDEDKKVVARRNDSVWKRRL</sequence>
<dbReference type="PANTHER" id="PTHR45762">
    <property type="entry name" value="ZINC FINGER RNA-BINDING PROTEIN"/>
    <property type="match status" value="1"/>
</dbReference>
<reference evidence="3 5" key="1">
    <citation type="submission" date="2008-03" db="EMBL/GenBank/DDBJ databases">
        <title>Annotation of Ixodes scapularis.</title>
        <authorList>
            <consortium name="Ixodes scapularis Genome Project Consortium"/>
            <person name="Caler E."/>
            <person name="Hannick L.I."/>
            <person name="Bidwell S."/>
            <person name="Joardar V."/>
            <person name="Thiagarajan M."/>
            <person name="Amedeo P."/>
            <person name="Galinsky K.J."/>
            <person name="Schobel S."/>
            <person name="Inman J."/>
            <person name="Hostetler J."/>
            <person name="Miller J."/>
            <person name="Hammond M."/>
            <person name="Megy K."/>
            <person name="Lawson D."/>
            <person name="Kodira C."/>
            <person name="Sutton G."/>
            <person name="Meyer J."/>
            <person name="Hill C.A."/>
            <person name="Birren B."/>
            <person name="Nene V."/>
            <person name="Collins F."/>
            <person name="Alarcon-Chaidez F."/>
            <person name="Wikel S."/>
            <person name="Strausberg R."/>
        </authorList>
    </citation>
    <scope>NUCLEOTIDE SEQUENCE [LARGE SCALE GENOMIC DNA]</scope>
    <source>
        <strain evidence="5">Wikel</strain>
        <strain evidence="3">Wikel colony</strain>
    </source>
</reference>
<dbReference type="VEuPathDB" id="VectorBase:ISCI002186"/>
<dbReference type="SUPFAM" id="SSF57667">
    <property type="entry name" value="beta-beta-alpha zinc fingers"/>
    <property type="match status" value="2"/>
</dbReference>
<evidence type="ECO:0000259" key="2">
    <source>
        <dbReference type="PROSITE" id="PS00028"/>
    </source>
</evidence>
<dbReference type="VEuPathDB" id="VectorBase:ISCW002186"/>
<feature type="compositionally biased region" description="Basic and acidic residues" evidence="1">
    <location>
        <begin position="173"/>
        <end position="196"/>
    </location>
</feature>
<feature type="compositionally biased region" description="Polar residues" evidence="1">
    <location>
        <begin position="135"/>
        <end position="145"/>
    </location>
</feature>
<dbReference type="PROSITE" id="PS00028">
    <property type="entry name" value="ZINC_FINGER_C2H2_1"/>
    <property type="match status" value="1"/>
</dbReference>
<dbReference type="Proteomes" id="UP000001555">
    <property type="component" value="Unassembled WGS sequence"/>
</dbReference>
<dbReference type="SMART" id="SM00451">
    <property type="entry name" value="ZnF_U1"/>
    <property type="match status" value="3"/>
</dbReference>
<reference evidence="4" key="2">
    <citation type="submission" date="2020-05" db="UniProtKB">
        <authorList>
            <consortium name="EnsemblMetazoa"/>
        </authorList>
    </citation>
    <scope>IDENTIFICATION</scope>
    <source>
        <strain evidence="4">wikel</strain>
    </source>
</reference>
<dbReference type="InterPro" id="IPR003604">
    <property type="entry name" value="Matrin/U1-like-C_Znf_C2H2"/>
</dbReference>
<feature type="compositionally biased region" description="Polar residues" evidence="1">
    <location>
        <begin position="152"/>
        <end position="164"/>
    </location>
</feature>
<keyword evidence="5" id="KW-1185">Reference proteome</keyword>
<dbReference type="PaxDb" id="6945-B7PBQ8"/>
<dbReference type="EMBL" id="ABJB011055772">
    <property type="status" value="NOT_ANNOTATED_CDS"/>
    <property type="molecule type" value="Genomic_DNA"/>
</dbReference>
<dbReference type="GO" id="GO:0003725">
    <property type="term" value="F:double-stranded RNA binding"/>
    <property type="evidence" value="ECO:0000318"/>
    <property type="project" value="GO_Central"/>
</dbReference>
<dbReference type="InterPro" id="IPR013087">
    <property type="entry name" value="Znf_C2H2_type"/>
</dbReference>
<feature type="region of interest" description="Disordered" evidence="1">
    <location>
        <begin position="267"/>
        <end position="335"/>
    </location>
</feature>
<organism>
    <name type="scientific">Ixodes scapularis</name>
    <name type="common">Black-legged tick</name>
    <name type="synonym">Deer tick</name>
    <dbReference type="NCBI Taxonomy" id="6945"/>
    <lineage>
        <taxon>Eukaryota</taxon>
        <taxon>Metazoa</taxon>
        <taxon>Ecdysozoa</taxon>
        <taxon>Arthropoda</taxon>
        <taxon>Chelicerata</taxon>
        <taxon>Arachnida</taxon>
        <taxon>Acari</taxon>
        <taxon>Parasitiformes</taxon>
        <taxon>Ixodida</taxon>
        <taxon>Ixodoidea</taxon>
        <taxon>Ixodidae</taxon>
        <taxon>Ixodinae</taxon>
        <taxon>Ixodes</taxon>
    </lineage>
</organism>
<dbReference type="SMART" id="SM00355">
    <property type="entry name" value="ZnF_C2H2"/>
    <property type="match status" value="3"/>
</dbReference>
<accession>B7PBQ8</accession>